<feature type="compositionally biased region" description="Basic residues" evidence="1">
    <location>
        <begin position="153"/>
        <end position="168"/>
    </location>
</feature>
<accession>F8Q4W2</accession>
<keyword evidence="3" id="KW-1185">Reference proteome</keyword>
<gene>
    <name evidence="2" type="ORF">SERLA73DRAFT_75475</name>
</gene>
<name>F8Q4W2_SERL3</name>
<proteinExistence type="predicted"/>
<dbReference type="Proteomes" id="UP000008063">
    <property type="component" value="Unassembled WGS sequence"/>
</dbReference>
<evidence type="ECO:0000313" key="3">
    <source>
        <dbReference type="Proteomes" id="UP000008063"/>
    </source>
</evidence>
<sequence length="168" mass="18898">MSATTTLCGGGHPTAPMFINFHSTLPWRQEHSKQNSRVPSRPRLLPISDAVGLLYILTVGNGPSLRGGNTYFADRKLSSRVFRRRVVSIYGSFVRAISILGVIRQDTGCLDTAAHSLAYLSLYHLWRNPPTLPYRTLLNLLIRTSKNSPFPSSHKRASARDRHQSRHY</sequence>
<protein>
    <submittedName>
        <fullName evidence="2">Uncharacterized protein</fullName>
    </submittedName>
</protein>
<organism evidence="3">
    <name type="scientific">Serpula lacrymans var. lacrymans (strain S7.3)</name>
    <name type="common">Dry rot fungus</name>
    <dbReference type="NCBI Taxonomy" id="936435"/>
    <lineage>
        <taxon>Eukaryota</taxon>
        <taxon>Fungi</taxon>
        <taxon>Dikarya</taxon>
        <taxon>Basidiomycota</taxon>
        <taxon>Agaricomycotina</taxon>
        <taxon>Agaricomycetes</taxon>
        <taxon>Agaricomycetidae</taxon>
        <taxon>Boletales</taxon>
        <taxon>Coniophorineae</taxon>
        <taxon>Serpulaceae</taxon>
        <taxon>Serpula</taxon>
    </lineage>
</organism>
<evidence type="ECO:0000313" key="2">
    <source>
        <dbReference type="EMBL" id="EGN96589.1"/>
    </source>
</evidence>
<reference evidence="3" key="1">
    <citation type="journal article" date="2011" name="Science">
        <title>The plant cell wall-decomposing machinery underlies the functional diversity of forest fungi.</title>
        <authorList>
            <person name="Eastwood D.C."/>
            <person name="Floudas D."/>
            <person name="Binder M."/>
            <person name="Majcherczyk A."/>
            <person name="Schneider P."/>
            <person name="Aerts A."/>
            <person name="Asiegbu F.O."/>
            <person name="Baker S.E."/>
            <person name="Barry K."/>
            <person name="Bendiksby M."/>
            <person name="Blumentritt M."/>
            <person name="Coutinho P.M."/>
            <person name="Cullen D."/>
            <person name="de Vries R.P."/>
            <person name="Gathman A."/>
            <person name="Goodell B."/>
            <person name="Henrissat B."/>
            <person name="Ihrmark K."/>
            <person name="Kauserud H."/>
            <person name="Kohler A."/>
            <person name="LaButti K."/>
            <person name="Lapidus A."/>
            <person name="Lavin J.L."/>
            <person name="Lee Y.-H."/>
            <person name="Lindquist E."/>
            <person name="Lilly W."/>
            <person name="Lucas S."/>
            <person name="Morin E."/>
            <person name="Murat C."/>
            <person name="Oguiza J.A."/>
            <person name="Park J."/>
            <person name="Pisabarro A.G."/>
            <person name="Riley R."/>
            <person name="Rosling A."/>
            <person name="Salamov A."/>
            <person name="Schmidt O."/>
            <person name="Schmutz J."/>
            <person name="Skrede I."/>
            <person name="Stenlid J."/>
            <person name="Wiebenga A."/>
            <person name="Xie X."/>
            <person name="Kuees U."/>
            <person name="Hibbett D.S."/>
            <person name="Hoffmeister D."/>
            <person name="Hoegberg N."/>
            <person name="Martin F."/>
            <person name="Grigoriev I.V."/>
            <person name="Watkinson S.C."/>
        </authorList>
    </citation>
    <scope>NUCLEOTIDE SEQUENCE [LARGE SCALE GENOMIC DNA]</scope>
    <source>
        <strain evidence="3">strain S7.3</strain>
    </source>
</reference>
<evidence type="ECO:0000256" key="1">
    <source>
        <dbReference type="SAM" id="MobiDB-lite"/>
    </source>
</evidence>
<dbReference type="EMBL" id="GL945483">
    <property type="protein sequence ID" value="EGN96589.1"/>
    <property type="molecule type" value="Genomic_DNA"/>
</dbReference>
<dbReference type="HOGENOM" id="CLU_1587491_0_0_1"/>
<dbReference type="InParanoid" id="F8Q4W2"/>
<dbReference type="AlphaFoldDB" id="F8Q4W2"/>
<feature type="region of interest" description="Disordered" evidence="1">
    <location>
        <begin position="148"/>
        <end position="168"/>
    </location>
</feature>